<name>A0A226F5M6_FOLCA</name>
<keyword evidence="7 11" id="KW-0472">Membrane</keyword>
<evidence type="ECO:0000256" key="5">
    <source>
        <dbReference type="ARBA" id="ARBA00022989"/>
    </source>
</evidence>
<keyword evidence="3" id="KW-1003">Cell membrane</keyword>
<dbReference type="GO" id="GO:0004993">
    <property type="term" value="F:G protein-coupled serotonin receptor activity"/>
    <property type="evidence" value="ECO:0007669"/>
    <property type="project" value="UniProtKB-ARBA"/>
</dbReference>
<evidence type="ECO:0000256" key="1">
    <source>
        <dbReference type="ARBA" id="ARBA00004651"/>
    </source>
</evidence>
<sequence length="335" mass="37539">MFSTSYPRPKMTNLNLPSQVSLVFFLSVVGVTSLLGNGLDILSWFILAPVRTPQNSYILSLAIADFLVGVFLVPSMIGEIASNKWPFGRTYCQFYIMIALLLCTVSVLHLVAISRDRYHVVFDTLTYRARRRFPLFLRRILLIWILAGYLIVPPMRDWNAIGDRTEIGSGLCIANTTRDLGVTVAFGNLFLPLSIIAGTYFAIHKELRRRGDGIGRSCYRSRGTLHIIFDNGSGSRSTSVGSGATRDLIISQDYKATKMLGIIVAAFALSWTPFALGYAIIGFIPEDRRKSMIAQPIMVAIGYSNSAMNPIIYGLFNTNFREGFKKILFFWRSRK</sequence>
<reference evidence="13 14" key="1">
    <citation type="submission" date="2015-12" db="EMBL/GenBank/DDBJ databases">
        <title>The genome of Folsomia candida.</title>
        <authorList>
            <person name="Faddeeva A."/>
            <person name="Derks M.F."/>
            <person name="Anvar Y."/>
            <person name="Smit S."/>
            <person name="Van Straalen N."/>
            <person name="Roelofs D."/>
        </authorList>
    </citation>
    <scope>NUCLEOTIDE SEQUENCE [LARGE SCALE GENOMIC DNA]</scope>
    <source>
        <strain evidence="13 14">VU population</strain>
        <tissue evidence="13">Whole body</tissue>
    </source>
</reference>
<feature type="transmembrane region" description="Helical" evidence="11">
    <location>
        <begin position="20"/>
        <end position="45"/>
    </location>
</feature>
<keyword evidence="6" id="KW-0297">G-protein coupled receptor</keyword>
<feature type="transmembrane region" description="Helical" evidence="11">
    <location>
        <begin position="135"/>
        <end position="152"/>
    </location>
</feature>
<evidence type="ECO:0000256" key="7">
    <source>
        <dbReference type="ARBA" id="ARBA00023136"/>
    </source>
</evidence>
<dbReference type="EMBL" id="LNIX01000001">
    <property type="protein sequence ID" value="OXA64714.1"/>
    <property type="molecule type" value="Genomic_DNA"/>
</dbReference>
<feature type="transmembrane region" description="Helical" evidence="11">
    <location>
        <begin position="259"/>
        <end position="281"/>
    </location>
</feature>
<proteinExistence type="inferred from homology"/>
<dbReference type="OrthoDB" id="10044919at2759"/>
<dbReference type="STRING" id="158441.A0A226F5M6"/>
<evidence type="ECO:0000256" key="10">
    <source>
        <dbReference type="ARBA" id="ARBA00023224"/>
    </source>
</evidence>
<protein>
    <submittedName>
        <fullName evidence="13">5-hydroxytryptamine receptor 1B</fullName>
    </submittedName>
</protein>
<keyword evidence="10" id="KW-0807">Transducer</keyword>
<dbReference type="Pfam" id="PF00001">
    <property type="entry name" value="7tm_1"/>
    <property type="match status" value="1"/>
</dbReference>
<dbReference type="PROSITE" id="PS50262">
    <property type="entry name" value="G_PROTEIN_RECEP_F1_2"/>
    <property type="match status" value="1"/>
</dbReference>
<evidence type="ECO:0000256" key="9">
    <source>
        <dbReference type="ARBA" id="ARBA00023170"/>
    </source>
</evidence>
<dbReference type="GO" id="GO:0043410">
    <property type="term" value="P:positive regulation of MAPK cascade"/>
    <property type="evidence" value="ECO:0007669"/>
    <property type="project" value="TreeGrafter"/>
</dbReference>
<dbReference type="PANTHER" id="PTHR24248:SF199">
    <property type="entry name" value="IP13425P-RELATED"/>
    <property type="match status" value="1"/>
</dbReference>
<evidence type="ECO:0000259" key="12">
    <source>
        <dbReference type="PROSITE" id="PS50262"/>
    </source>
</evidence>
<feature type="transmembrane region" description="Helical" evidence="11">
    <location>
        <begin position="184"/>
        <end position="203"/>
    </location>
</feature>
<feature type="domain" description="G-protein coupled receptors family 1 profile" evidence="12">
    <location>
        <begin position="36"/>
        <end position="313"/>
    </location>
</feature>
<keyword evidence="9 13" id="KW-0675">Receptor</keyword>
<dbReference type="GO" id="GO:0005886">
    <property type="term" value="C:plasma membrane"/>
    <property type="evidence" value="ECO:0007669"/>
    <property type="project" value="UniProtKB-SubCell"/>
</dbReference>
<feature type="transmembrane region" description="Helical" evidence="11">
    <location>
        <begin position="57"/>
        <end position="74"/>
    </location>
</feature>
<evidence type="ECO:0000313" key="13">
    <source>
        <dbReference type="EMBL" id="OXA64714.1"/>
    </source>
</evidence>
<evidence type="ECO:0000256" key="6">
    <source>
        <dbReference type="ARBA" id="ARBA00023040"/>
    </source>
</evidence>
<evidence type="ECO:0000256" key="4">
    <source>
        <dbReference type="ARBA" id="ARBA00022692"/>
    </source>
</evidence>
<dbReference type="Gene3D" id="1.20.1070.10">
    <property type="entry name" value="Rhodopsin 7-helix transmembrane proteins"/>
    <property type="match status" value="1"/>
</dbReference>
<evidence type="ECO:0000256" key="2">
    <source>
        <dbReference type="ARBA" id="ARBA00010663"/>
    </source>
</evidence>
<evidence type="ECO:0000313" key="14">
    <source>
        <dbReference type="Proteomes" id="UP000198287"/>
    </source>
</evidence>
<evidence type="ECO:0000256" key="11">
    <source>
        <dbReference type="SAM" id="Phobius"/>
    </source>
</evidence>
<organism evidence="13 14">
    <name type="scientific">Folsomia candida</name>
    <name type="common">Springtail</name>
    <dbReference type="NCBI Taxonomy" id="158441"/>
    <lineage>
        <taxon>Eukaryota</taxon>
        <taxon>Metazoa</taxon>
        <taxon>Ecdysozoa</taxon>
        <taxon>Arthropoda</taxon>
        <taxon>Hexapoda</taxon>
        <taxon>Collembola</taxon>
        <taxon>Entomobryomorpha</taxon>
        <taxon>Isotomoidea</taxon>
        <taxon>Isotomidae</taxon>
        <taxon>Proisotominae</taxon>
        <taxon>Folsomia</taxon>
    </lineage>
</organism>
<comment type="similarity">
    <text evidence="2">Belongs to the G-protein coupled receptor 1 family.</text>
</comment>
<comment type="subcellular location">
    <subcellularLocation>
        <location evidence="1">Cell membrane</location>
        <topology evidence="1">Multi-pass membrane protein</topology>
    </subcellularLocation>
</comment>
<accession>A0A226F5M6</accession>
<keyword evidence="14" id="KW-1185">Reference proteome</keyword>
<feature type="transmembrane region" description="Helical" evidence="11">
    <location>
        <begin position="293"/>
        <end position="316"/>
    </location>
</feature>
<evidence type="ECO:0000256" key="3">
    <source>
        <dbReference type="ARBA" id="ARBA00022475"/>
    </source>
</evidence>
<keyword evidence="8" id="KW-1015">Disulfide bond</keyword>
<gene>
    <name evidence="13" type="ORF">Fcan01_00783</name>
</gene>
<dbReference type="SUPFAM" id="SSF81321">
    <property type="entry name" value="Family A G protein-coupled receptor-like"/>
    <property type="match status" value="1"/>
</dbReference>
<dbReference type="PRINTS" id="PR00237">
    <property type="entry name" value="GPCRRHODOPSN"/>
</dbReference>
<dbReference type="InterPro" id="IPR017452">
    <property type="entry name" value="GPCR_Rhodpsn_7TM"/>
</dbReference>
<dbReference type="InterPro" id="IPR000276">
    <property type="entry name" value="GPCR_Rhodpsn"/>
</dbReference>
<dbReference type="Proteomes" id="UP000198287">
    <property type="component" value="Unassembled WGS sequence"/>
</dbReference>
<feature type="transmembrane region" description="Helical" evidence="11">
    <location>
        <begin position="94"/>
        <end position="114"/>
    </location>
</feature>
<keyword evidence="4 11" id="KW-0812">Transmembrane</keyword>
<keyword evidence="5 11" id="KW-1133">Transmembrane helix</keyword>
<dbReference type="GO" id="GO:0071880">
    <property type="term" value="P:adenylate cyclase-activating adrenergic receptor signaling pathway"/>
    <property type="evidence" value="ECO:0007669"/>
    <property type="project" value="TreeGrafter"/>
</dbReference>
<dbReference type="PANTHER" id="PTHR24248">
    <property type="entry name" value="ADRENERGIC RECEPTOR-RELATED G-PROTEIN COUPLED RECEPTOR"/>
    <property type="match status" value="1"/>
</dbReference>
<comment type="caution">
    <text evidence="13">The sequence shown here is derived from an EMBL/GenBank/DDBJ whole genome shotgun (WGS) entry which is preliminary data.</text>
</comment>
<evidence type="ECO:0000256" key="8">
    <source>
        <dbReference type="ARBA" id="ARBA00023157"/>
    </source>
</evidence>
<dbReference type="AlphaFoldDB" id="A0A226F5M6"/>